<keyword evidence="1" id="KW-0732">Signal</keyword>
<dbReference type="Proteomes" id="UP000255291">
    <property type="component" value="Unassembled WGS sequence"/>
</dbReference>
<sequence>MNTPMKLVVAAAMATISISAQAGALAEMSGALAGQQKTKLADSLVDIVSRHGGKVSYEQAYKQADMMLSELDATAKQKGKSCLLIAREWREAEEKKLKEELKTIDDTKKREIVQEFADVAKPTAVDYIKYKCLENSELLNK</sequence>
<evidence type="ECO:0000313" key="3">
    <source>
        <dbReference type="Proteomes" id="UP000255291"/>
    </source>
</evidence>
<protein>
    <submittedName>
        <fullName evidence="2">Uncharacterized protein</fullName>
    </submittedName>
</protein>
<dbReference type="RefSeq" id="WP_115465540.1">
    <property type="nucleotide sequence ID" value="NZ_JBMPAF010000007.1"/>
</dbReference>
<accession>A0ABD7GT31</accession>
<gene>
    <name evidence="2" type="ORF">DXF87_19960</name>
</gene>
<feature type="chain" id="PRO_5044839786" evidence="1">
    <location>
        <begin position="23"/>
        <end position="141"/>
    </location>
</feature>
<proteinExistence type="predicted"/>
<organism evidence="2 3">
    <name type="scientific">Enterobacter roggenkampii</name>
    <dbReference type="NCBI Taxonomy" id="1812935"/>
    <lineage>
        <taxon>Bacteria</taxon>
        <taxon>Pseudomonadati</taxon>
        <taxon>Pseudomonadota</taxon>
        <taxon>Gammaproteobacteria</taxon>
        <taxon>Enterobacterales</taxon>
        <taxon>Enterobacteriaceae</taxon>
        <taxon>Enterobacter</taxon>
        <taxon>Enterobacter cloacae complex</taxon>
    </lineage>
</organism>
<evidence type="ECO:0000256" key="1">
    <source>
        <dbReference type="SAM" id="SignalP"/>
    </source>
</evidence>
<dbReference type="AlphaFoldDB" id="A0ABD7GT31"/>
<name>A0ABD7GT31_9ENTR</name>
<comment type="caution">
    <text evidence="2">The sequence shown here is derived from an EMBL/GenBank/DDBJ whole genome shotgun (WGS) entry which is preliminary data.</text>
</comment>
<reference evidence="2 3" key="1">
    <citation type="submission" date="2018-07" db="EMBL/GenBank/DDBJ databases">
        <title>The use of a cohorting ward and systematic surveillance cultures for the control of a Klebsiella pneumoniae carbapenemase (KPC)-producing Enterobacteriaceae outbreak.</title>
        <authorList>
            <person name="Doi Y."/>
        </authorList>
    </citation>
    <scope>NUCLEOTIDE SEQUENCE [LARGE SCALE GENOMIC DNA]</scope>
    <source>
        <strain evidence="2 3">1-RC-17-04017</strain>
    </source>
</reference>
<feature type="signal peptide" evidence="1">
    <location>
        <begin position="1"/>
        <end position="22"/>
    </location>
</feature>
<evidence type="ECO:0000313" key="2">
    <source>
        <dbReference type="EMBL" id="RDT58007.1"/>
    </source>
</evidence>
<dbReference type="EMBL" id="QRBW01000051">
    <property type="protein sequence ID" value="RDT58007.1"/>
    <property type="molecule type" value="Genomic_DNA"/>
</dbReference>